<feature type="domain" description="DUF3645" evidence="9">
    <location>
        <begin position="2301"/>
        <end position="2333"/>
    </location>
</feature>
<evidence type="ECO:0000256" key="7">
    <source>
        <dbReference type="SAM" id="MobiDB-lite"/>
    </source>
</evidence>
<keyword evidence="6" id="KW-0788">Thiol protease</keyword>
<feature type="domain" description="DUF6606" evidence="10">
    <location>
        <begin position="16"/>
        <end position="287"/>
    </location>
</feature>
<dbReference type="RefSeq" id="XP_018700600.1">
    <property type="nucleotide sequence ID" value="XM_018852274.1"/>
</dbReference>
<organism evidence="11 12">
    <name type="scientific">Cordyceps fumosorosea (strain ARSEF 2679)</name>
    <name type="common">Isaria fumosorosea</name>
    <dbReference type="NCBI Taxonomy" id="1081104"/>
    <lineage>
        <taxon>Eukaryota</taxon>
        <taxon>Fungi</taxon>
        <taxon>Dikarya</taxon>
        <taxon>Ascomycota</taxon>
        <taxon>Pezizomycotina</taxon>
        <taxon>Sordariomycetes</taxon>
        <taxon>Hypocreomycetidae</taxon>
        <taxon>Hypocreales</taxon>
        <taxon>Cordycipitaceae</taxon>
        <taxon>Cordyceps</taxon>
    </lineage>
</organism>
<evidence type="ECO:0000313" key="11">
    <source>
        <dbReference type="EMBL" id="OAA53732.1"/>
    </source>
</evidence>
<dbReference type="InterPro" id="IPR051346">
    <property type="entry name" value="OTU_Deubiquitinase"/>
</dbReference>
<dbReference type="OrthoDB" id="4866634at2759"/>
<feature type="region of interest" description="Disordered" evidence="7">
    <location>
        <begin position="679"/>
        <end position="725"/>
    </location>
</feature>
<dbReference type="Pfam" id="PF20255">
    <property type="entry name" value="DUF6606"/>
    <property type="match status" value="1"/>
</dbReference>
<dbReference type="EC" id="3.4.19.12" evidence="2"/>
<evidence type="ECO:0000256" key="1">
    <source>
        <dbReference type="ARBA" id="ARBA00000707"/>
    </source>
</evidence>
<dbReference type="STRING" id="1081104.A0A167LZQ2"/>
<evidence type="ECO:0000256" key="6">
    <source>
        <dbReference type="ARBA" id="ARBA00022807"/>
    </source>
</evidence>
<protein>
    <recommendedName>
        <fullName evidence="2">ubiquitinyl hydrolase 1</fullName>
        <ecNumber evidence="2">3.4.19.12</ecNumber>
    </recommendedName>
</protein>
<evidence type="ECO:0000256" key="4">
    <source>
        <dbReference type="ARBA" id="ARBA00022786"/>
    </source>
</evidence>
<dbReference type="PANTHER" id="PTHR13367">
    <property type="entry name" value="UBIQUITIN THIOESTERASE"/>
    <property type="match status" value="1"/>
</dbReference>
<keyword evidence="3" id="KW-0645">Protease</keyword>
<sequence length="3175" mass="359216">MEMERPRVDAPALRALIKDIFLLPDLPEENLEIPFLEDLPKLLIYALEKCEALLPDECHRKLRQCRNTVGNFLGARANTLQINQQGLYELLTGNSAAPIPLYLPHHNAGVVIRWGVCQRRVEIFQLSPRVDAVTSTVGRLRRQFPEMSVTIEEKVAADEDFAQAIAETLSEMDKEEVPGLKTGRVFRRKRYEDKCDVTLCDHVVDILFPYLLTEKSTSKDVPIGASIMKHTRDFVRFVDAKKSIARRSPAWLLFKVVLQQELRHESSPNDYSMYKQFMLVFLSLLLEAACDHNFDALTLHCMARKIGYRALKLQDKASGEWMATVECAVKRASNELKTNWAEIVKADQAKRAKSLAPFIFDATDCRIKHPGLDKFLAKIRDQPPSEVVLVAEPKSDTIEWPPGKLPNMAFLTKESPESIIFNLIKVEQWVEDYLQSFVESHKTDKSTCSDISKFATAYFKQATSTYKDFPYHISIMYLTLLELWLACDECAVARHHLLKEYAPLGVEEVNLESLMLRTGQEMLRLSKIEDYLRDRSSDALDMLAQYGKADCFGARFARSSEQHKRLMAAIEDDMDKQKQEKSKELDSMKMKQKWHLECHEKSECDVLKCRVGIDKIPCKRCLNFAMACSLSVQPLRSMLPEDSDLAQTIVFELAVPPDISAWRDFCFFILLEVAGYESQTKDSDSRDPDSEDPDSDSEGSDSGGSDSDSGEEAKQDHDQNSQTRKEKRVPFISYIQNYPIFCGYFKSESKRRIVLASPSERTKDKAPVPVRQDTQLSRVCTPHPMNWQLFDSKQGNFIKMIGQTDVIRELCSFDICHENELLRRALTNDDPAIPKNQNELISLRLEAENVAMLKHNEELGSLYFGDHVMWIKLLRELRGTSIDWAAPETFLFMSQMVFEVGPREGEGPARQRHFQLSNETFAAEFVKETRRLLSIYADGRSGRKPLAVLCIIAIKMTNEAPEPCRNAALDVLAAIRKRCFGWLSDNRQSRLNDTPEMLETHLEIALICAYTFAVDYYFLKHHILSDNQIKNVERYIVAMTTIHENQRKVTSYFQKTLYSASLRLAVSATGILMGQIQRGILGGIRNGLIFSCEQNMQLSPVESYISPVSGPWIKTCTRSFDRSAPKAIHLNLMTGEIRIDGKNPRHLPACYTSHEDFVALFGGLSPTVIPVDDAIYRYQFRNQFEGFRIRVGMKKIKLKGHPPKFIRELHVRATKGGHVSVLLPRRILSLSSFPFPDEYLSAHLHWHQITKEDFRIDFYPRQSAWDPSSIAWELQSQHDGWVLKERGRDRVVMPTSLAYYNGLSRVFEHFVTEKDFHVIFNKDAGVLEARLGILGLNFFINDGERTIRSFEFEDMAIDHDYSLKTLIGLQPKLILRCEKDRKSRTLLVADGEERAWQTAGHTEVTVAINQDTTVQTYTINEALGQLRGNQTWRSKAYLAYLYALTSHCLPDPFTSNTGQETALEILTSGAILSFDSLDEKDCALLEKISHLAPEQHFRNRRGARPVTLKWNDKLQPGLHHDGYYTAVQNILDHAQTLDSFANCPKTYRRKVTEAEEKLMKADTARLSCFRVPGYSNHDGSRDADYYFRIPDLKPNKGKGKGKGKENRGEEVETWDYAKSEAFRRAYSAAFGAKHRRRFNVALPSTSGVLSRITSKGTAKAGTEHYELENLRYSAKWVDPEETGALVQDFCSILRVLTGSSLGERNKYRLRLWLSTVAFGINDEVARVLVPILSALINQPRSDWKMPTRSSSNTTVGHECDADQLVAILNNAKRPFTSQQGLFVNETGVSEEVFLQDQDNAIANLVGLMVGAKGVVDMTAFAYFLHVDQAIVALDCRFRDWDVNKSWNEYCEHLCSLVLDLTVSEAKPPAVLLALVGKDKARVTKTDSTLESVIRHSDTFPHISLRWFLKQLSFRRGSTSKLESGWSTLIRQIAALCRDRQHMDRLIKASSDETELLNELQTIDRYSYDDSLFPDAVLLEIEQDICLRANQLETATRMRDPPSKENSVMQLNMGEGKSSIIIPILSASLAQGKSLVRVFVGRHQSAQMMDTMTAAIGGLMNRTVFRMPYNRDSKLADKEIKKVKDSLVQCVNTGGVLLLQPEHHQSLLLSTCLNEDTTRTKSYLNLVKYLRLTCRDIIDECDELLSPKHELLYTIGTPAPVDFAPDRWLLIQGLLEILPREEVIAECNVLCQQDPKRPGGYPNLCFLSPASPSEVLTEAARVFIIDGVTGFRTSRYSGPTKKAIKMFTTETHPTAKCKKTLKKLGQAARSGLALVRGCIAHDILRAALQKRWRVDYGCDFARTPSTRLAVPFAAKDVPKLRSEFSNTDLVIILTHLSFYYGGLREQDVRELIEHMCAADDGHDVYKLWIRDSRMLSGLPELNVINLQDEKQFQQRVFPNLRYSVKAINYFLSRLVFPTELIAFTQHMAASGWDLAEKMPHPKTGFSGTADQCALLPLDMKQQNLASQIHTDAFVLNNVLHSDNIVFSMHAGLEKRAMDGEDVVEHVIQDGRIRVIIDVGAQILRLTNREVAERWLAQTEDGGIKAVVFFNESEVLSVWDGSGVAPLKTSTYSNKLDSCAVFLDEAHTRGTDLRLPLEYKAAVTVGPGLTKDRLAQACMRMRSLGKGQTLVFYLSFEAENNIRVLLQLSDKQPIAVEHIVQWSIVQTQTSIARQMPLWAKQGRRYEKKNKAWNYVLNMKNPSADSYEGIEQSFIQKDVNNVEKSYAPRPRPADASSHIQGPTPGKTEDDDDSNTSSETEVSDDSTLDSLDSQFIKALTERCRVFGCAGTVADDLDETCEREVAPEVEDEKQVCKPPKPIPNEYTRNRALGEFIHSGKVFVNEDGGFQGLEWAFESLHRTTLASMVKELNFPRNLVVSRDFAKPIDTEDHMDDYQQHVAFILRVKTHLQRHELPQVVVVISQQDAEQYWQEISASKSIVELEIYNAKVVLPQAVVRPALTNDKAGMHPTAIRIALDLFAGQLYFMSCDEYFEVSSFLGLAYFEAPKGFEVDPDGFIPPPERHKIPAWHCGPDRLWDTFDSSPVSFFKRFLGVIRGHGAGIEHTHMGKMLDGQQLGPTDFPGRYRLPCAADVVEGAKGRGRGGIGATRLETRAQRDQRKRGHGDEGAAGAKEGPAAKRPRSEEGSELSGEAADDAEIKQEKEALMKEGNGQVKKRKRKE</sequence>
<feature type="region of interest" description="Disordered" evidence="7">
    <location>
        <begin position="2722"/>
        <end position="2763"/>
    </location>
</feature>
<keyword evidence="12" id="KW-1185">Reference proteome</keyword>
<evidence type="ECO:0000256" key="5">
    <source>
        <dbReference type="ARBA" id="ARBA00022801"/>
    </source>
</evidence>
<comment type="catalytic activity">
    <reaction evidence="1">
        <text>Thiol-dependent hydrolysis of ester, thioester, amide, peptide and isopeptide bonds formed by the C-terminal Gly of ubiquitin (a 76-residue protein attached to proteins as an intracellular targeting signal).</text>
        <dbReference type="EC" id="3.4.19.12"/>
    </reaction>
</comment>
<name>A0A167LZQ2_CORFA</name>
<proteinExistence type="predicted"/>
<feature type="compositionally biased region" description="Basic and acidic residues" evidence="7">
    <location>
        <begin position="679"/>
        <end position="688"/>
    </location>
</feature>
<dbReference type="Proteomes" id="UP000076744">
    <property type="component" value="Unassembled WGS sequence"/>
</dbReference>
<dbReference type="Pfam" id="PF12359">
    <property type="entry name" value="DUF3645"/>
    <property type="match status" value="1"/>
</dbReference>
<evidence type="ECO:0000259" key="9">
    <source>
        <dbReference type="Pfam" id="PF12359"/>
    </source>
</evidence>
<accession>A0A167LZQ2</accession>
<evidence type="ECO:0000313" key="12">
    <source>
        <dbReference type="Proteomes" id="UP000076744"/>
    </source>
</evidence>
<dbReference type="PANTHER" id="PTHR13367:SF34">
    <property type="match status" value="1"/>
</dbReference>
<feature type="domain" description="DUF3638" evidence="8">
    <location>
        <begin position="1967"/>
        <end position="2178"/>
    </location>
</feature>
<comment type="caution">
    <text evidence="11">The sequence shown here is derived from an EMBL/GenBank/DDBJ whole genome shotgun (WGS) entry which is preliminary data.</text>
</comment>
<dbReference type="EMBL" id="AZHB01000033">
    <property type="protein sequence ID" value="OAA53732.1"/>
    <property type="molecule type" value="Genomic_DNA"/>
</dbReference>
<evidence type="ECO:0000259" key="8">
    <source>
        <dbReference type="Pfam" id="PF12340"/>
    </source>
</evidence>
<feature type="compositionally biased region" description="Acidic residues" evidence="7">
    <location>
        <begin position="689"/>
        <end position="699"/>
    </location>
</feature>
<evidence type="ECO:0000259" key="10">
    <source>
        <dbReference type="Pfam" id="PF20255"/>
    </source>
</evidence>
<feature type="region of interest" description="Disordered" evidence="7">
    <location>
        <begin position="3091"/>
        <end position="3175"/>
    </location>
</feature>
<gene>
    <name evidence="11" type="ORF">ISF_08671</name>
</gene>
<dbReference type="InterPro" id="IPR022099">
    <property type="entry name" value="DUF3638"/>
</dbReference>
<feature type="compositionally biased region" description="Basic and acidic residues" evidence="7">
    <location>
        <begin position="3151"/>
        <end position="3161"/>
    </location>
</feature>
<keyword evidence="5" id="KW-0378">Hydrolase</keyword>
<reference evidence="11 12" key="1">
    <citation type="journal article" date="2016" name="Genome Biol. Evol.">
        <title>Divergent and convergent evolution of fungal pathogenicity.</title>
        <authorList>
            <person name="Shang Y."/>
            <person name="Xiao G."/>
            <person name="Zheng P."/>
            <person name="Cen K."/>
            <person name="Zhan S."/>
            <person name="Wang C."/>
        </authorList>
    </citation>
    <scope>NUCLEOTIDE SEQUENCE [LARGE SCALE GENOMIC DNA]</scope>
    <source>
        <strain evidence="11 12">ARSEF 2679</strain>
    </source>
</reference>
<dbReference type="InterPro" id="IPR046541">
    <property type="entry name" value="DUF6606"/>
</dbReference>
<evidence type="ECO:0000256" key="3">
    <source>
        <dbReference type="ARBA" id="ARBA00022670"/>
    </source>
</evidence>
<dbReference type="GeneID" id="30024963"/>
<keyword evidence="4" id="KW-0833">Ubl conjugation pathway</keyword>
<dbReference type="InterPro" id="IPR022105">
    <property type="entry name" value="DUF3645"/>
</dbReference>
<dbReference type="GO" id="GO:0004843">
    <property type="term" value="F:cysteine-type deubiquitinase activity"/>
    <property type="evidence" value="ECO:0007669"/>
    <property type="project" value="UniProtKB-EC"/>
</dbReference>
<dbReference type="GO" id="GO:0006508">
    <property type="term" value="P:proteolysis"/>
    <property type="evidence" value="ECO:0007669"/>
    <property type="project" value="UniProtKB-KW"/>
</dbReference>
<evidence type="ECO:0000256" key="2">
    <source>
        <dbReference type="ARBA" id="ARBA00012759"/>
    </source>
</evidence>
<dbReference type="Pfam" id="PF12340">
    <property type="entry name" value="DUF3638"/>
    <property type="match status" value="1"/>
</dbReference>